<evidence type="ECO:0000313" key="2">
    <source>
        <dbReference type="WBParaSite" id="Hba_06311"/>
    </source>
</evidence>
<dbReference type="WBParaSite" id="Hba_06311">
    <property type="protein sequence ID" value="Hba_06311"/>
    <property type="gene ID" value="Hba_06311"/>
</dbReference>
<dbReference type="AlphaFoldDB" id="A0A1I7WMD9"/>
<keyword evidence="1" id="KW-1185">Reference proteome</keyword>
<accession>A0A1I7WMD9</accession>
<organism evidence="1 2">
    <name type="scientific">Heterorhabditis bacteriophora</name>
    <name type="common">Entomopathogenic nematode worm</name>
    <dbReference type="NCBI Taxonomy" id="37862"/>
    <lineage>
        <taxon>Eukaryota</taxon>
        <taxon>Metazoa</taxon>
        <taxon>Ecdysozoa</taxon>
        <taxon>Nematoda</taxon>
        <taxon>Chromadorea</taxon>
        <taxon>Rhabditida</taxon>
        <taxon>Rhabditina</taxon>
        <taxon>Rhabditomorpha</taxon>
        <taxon>Strongyloidea</taxon>
        <taxon>Heterorhabditidae</taxon>
        <taxon>Heterorhabditis</taxon>
    </lineage>
</organism>
<name>A0A1I7WMD9_HETBA</name>
<sequence length="71" mass="8646">MNNSPLNMRLSRILRNSTKAIQRVINNDFGIINEDKYIIRHYIYLFIYLLRYRLEHNFAKLSCIIYLDSCF</sequence>
<evidence type="ECO:0000313" key="1">
    <source>
        <dbReference type="Proteomes" id="UP000095283"/>
    </source>
</evidence>
<protein>
    <submittedName>
        <fullName evidence="2">Uncharacterized protein</fullName>
    </submittedName>
</protein>
<dbReference type="Proteomes" id="UP000095283">
    <property type="component" value="Unplaced"/>
</dbReference>
<proteinExistence type="predicted"/>
<reference evidence="2" key="1">
    <citation type="submission" date="2016-11" db="UniProtKB">
        <authorList>
            <consortium name="WormBaseParasite"/>
        </authorList>
    </citation>
    <scope>IDENTIFICATION</scope>
</reference>